<proteinExistence type="predicted"/>
<sequence>MRMQHIGIFPFLLTQTSGKLTIFTT</sequence>
<reference evidence="1 2" key="1">
    <citation type="submission" date="2015-12" db="EMBL/GenBank/DDBJ databases">
        <title>Draft genome sequence of Moniliophthora roreri, the causal agent of frosty pod rot of cacao.</title>
        <authorList>
            <person name="Aime M.C."/>
            <person name="Diaz-Valderrama J.R."/>
            <person name="Kijpornyongpan T."/>
            <person name="Phillips-Mora W."/>
        </authorList>
    </citation>
    <scope>NUCLEOTIDE SEQUENCE [LARGE SCALE GENOMIC DNA]</scope>
    <source>
        <strain evidence="1 2">MCA 2952</strain>
    </source>
</reference>
<dbReference type="AlphaFoldDB" id="A0A0W0GAM4"/>
<dbReference type="Proteomes" id="UP000054988">
    <property type="component" value="Unassembled WGS sequence"/>
</dbReference>
<organism evidence="1 2">
    <name type="scientific">Moniliophthora roreri</name>
    <name type="common">Frosty pod rot fungus</name>
    <name type="synonym">Monilia roreri</name>
    <dbReference type="NCBI Taxonomy" id="221103"/>
    <lineage>
        <taxon>Eukaryota</taxon>
        <taxon>Fungi</taxon>
        <taxon>Dikarya</taxon>
        <taxon>Basidiomycota</taxon>
        <taxon>Agaricomycotina</taxon>
        <taxon>Agaricomycetes</taxon>
        <taxon>Agaricomycetidae</taxon>
        <taxon>Agaricales</taxon>
        <taxon>Marasmiineae</taxon>
        <taxon>Marasmiaceae</taxon>
        <taxon>Moniliophthora</taxon>
    </lineage>
</organism>
<name>A0A0W0GAM4_MONRR</name>
<comment type="caution">
    <text evidence="1">The sequence shown here is derived from an EMBL/GenBank/DDBJ whole genome shotgun (WGS) entry which is preliminary data.</text>
</comment>
<accession>A0A0W0GAM4</accession>
<evidence type="ECO:0000313" key="2">
    <source>
        <dbReference type="Proteomes" id="UP000054988"/>
    </source>
</evidence>
<evidence type="ECO:0000313" key="1">
    <source>
        <dbReference type="EMBL" id="KTB45572.1"/>
    </source>
</evidence>
<protein>
    <submittedName>
        <fullName evidence="1">Uncharacterized protein</fullName>
    </submittedName>
</protein>
<dbReference type="EMBL" id="LATX01000667">
    <property type="protein sequence ID" value="KTB45572.1"/>
    <property type="molecule type" value="Genomic_DNA"/>
</dbReference>
<gene>
    <name evidence="1" type="ORF">WG66_1852</name>
</gene>